<dbReference type="EMBL" id="CAESAO010000201">
    <property type="protein sequence ID" value="CAB4347241.1"/>
    <property type="molecule type" value="Genomic_DNA"/>
</dbReference>
<evidence type="ECO:0000313" key="1">
    <source>
        <dbReference type="EMBL" id="CAB4347241.1"/>
    </source>
</evidence>
<gene>
    <name evidence="1" type="ORF">UFOPK3522_01619</name>
</gene>
<protein>
    <submittedName>
        <fullName evidence="1">Unannotated protein</fullName>
    </submittedName>
</protein>
<sequence>MIALKACPKSKKLNFGYNGVYNVGLDKSSSPKTASGYSINSTGPIVGITVPCK</sequence>
<dbReference type="AlphaFoldDB" id="A0A6J5ZXX0"/>
<accession>A0A6J5ZXX0</accession>
<organism evidence="1">
    <name type="scientific">freshwater metagenome</name>
    <dbReference type="NCBI Taxonomy" id="449393"/>
    <lineage>
        <taxon>unclassified sequences</taxon>
        <taxon>metagenomes</taxon>
        <taxon>ecological metagenomes</taxon>
    </lineage>
</organism>
<name>A0A6J5ZXX0_9ZZZZ</name>
<proteinExistence type="predicted"/>
<reference evidence="1" key="1">
    <citation type="submission" date="2020-05" db="EMBL/GenBank/DDBJ databases">
        <authorList>
            <person name="Chiriac C."/>
            <person name="Salcher M."/>
            <person name="Ghai R."/>
            <person name="Kavagutti S V."/>
        </authorList>
    </citation>
    <scope>NUCLEOTIDE SEQUENCE</scope>
</reference>